<feature type="transmembrane region" description="Helical" evidence="2">
    <location>
        <begin position="785"/>
        <end position="803"/>
    </location>
</feature>
<feature type="region of interest" description="Disordered" evidence="1">
    <location>
        <begin position="1116"/>
        <end position="1142"/>
    </location>
</feature>
<keyword evidence="2" id="KW-1133">Transmembrane helix</keyword>
<feature type="transmembrane region" description="Helical" evidence="2">
    <location>
        <begin position="524"/>
        <end position="543"/>
    </location>
</feature>
<dbReference type="AlphaFoldDB" id="A0A9W7B8M4"/>
<evidence type="ECO:0000256" key="2">
    <source>
        <dbReference type="SAM" id="Phobius"/>
    </source>
</evidence>
<feature type="transmembrane region" description="Helical" evidence="2">
    <location>
        <begin position="433"/>
        <end position="452"/>
    </location>
</feature>
<name>A0A9W7B8M4_9STRA</name>
<feature type="transmembrane region" description="Helical" evidence="2">
    <location>
        <begin position="840"/>
        <end position="859"/>
    </location>
</feature>
<dbReference type="EMBL" id="BRXY01000311">
    <property type="protein sequence ID" value="GMH86264.1"/>
    <property type="molecule type" value="Genomic_DNA"/>
</dbReference>
<keyword evidence="4" id="KW-1185">Reference proteome</keyword>
<feature type="transmembrane region" description="Helical" evidence="2">
    <location>
        <begin position="168"/>
        <end position="188"/>
    </location>
</feature>
<feature type="transmembrane region" description="Helical" evidence="2">
    <location>
        <begin position="257"/>
        <end position="275"/>
    </location>
</feature>
<feature type="transmembrane region" description="Helical" evidence="2">
    <location>
        <begin position="563"/>
        <end position="587"/>
    </location>
</feature>
<evidence type="ECO:0000313" key="4">
    <source>
        <dbReference type="Proteomes" id="UP001165085"/>
    </source>
</evidence>
<feature type="transmembrane region" description="Helical" evidence="2">
    <location>
        <begin position="348"/>
        <end position="367"/>
    </location>
</feature>
<feature type="transmembrane region" description="Helical" evidence="2">
    <location>
        <begin position="978"/>
        <end position="998"/>
    </location>
</feature>
<protein>
    <submittedName>
        <fullName evidence="3">Uncharacterized protein</fullName>
    </submittedName>
</protein>
<feature type="transmembrane region" description="Helical" evidence="2">
    <location>
        <begin position="1018"/>
        <end position="1037"/>
    </location>
</feature>
<feature type="transmembrane region" description="Helical" evidence="2">
    <location>
        <begin position="74"/>
        <end position="99"/>
    </location>
</feature>
<feature type="transmembrane region" description="Helical" evidence="2">
    <location>
        <begin position="880"/>
        <end position="899"/>
    </location>
</feature>
<feature type="transmembrane region" description="Helical" evidence="2">
    <location>
        <begin position="744"/>
        <end position="765"/>
    </location>
</feature>
<feature type="transmembrane region" description="Helical" evidence="2">
    <location>
        <begin position="144"/>
        <end position="162"/>
    </location>
</feature>
<organism evidence="3 4">
    <name type="scientific">Triparma strigata</name>
    <dbReference type="NCBI Taxonomy" id="1606541"/>
    <lineage>
        <taxon>Eukaryota</taxon>
        <taxon>Sar</taxon>
        <taxon>Stramenopiles</taxon>
        <taxon>Ochrophyta</taxon>
        <taxon>Bolidophyceae</taxon>
        <taxon>Parmales</taxon>
        <taxon>Triparmaceae</taxon>
        <taxon>Triparma</taxon>
    </lineage>
</organism>
<dbReference type="OrthoDB" id="230802at2759"/>
<evidence type="ECO:0000256" key="1">
    <source>
        <dbReference type="SAM" id="MobiDB-lite"/>
    </source>
</evidence>
<feature type="compositionally biased region" description="Gly residues" evidence="1">
    <location>
        <begin position="1133"/>
        <end position="1142"/>
    </location>
</feature>
<proteinExistence type="predicted"/>
<feature type="transmembrane region" description="Helical" evidence="2">
    <location>
        <begin position="493"/>
        <end position="512"/>
    </location>
</feature>
<feature type="transmembrane region" description="Helical" evidence="2">
    <location>
        <begin position="464"/>
        <end position="481"/>
    </location>
</feature>
<accession>A0A9W7B8M4</accession>
<feature type="transmembrane region" description="Helical" evidence="2">
    <location>
        <begin position="111"/>
        <end position="132"/>
    </location>
</feature>
<feature type="transmembrane region" description="Helical" evidence="2">
    <location>
        <begin position="209"/>
        <end position="227"/>
    </location>
</feature>
<feature type="transmembrane region" description="Helical" evidence="2">
    <location>
        <begin position="296"/>
        <end position="313"/>
    </location>
</feature>
<reference evidence="4" key="1">
    <citation type="journal article" date="2023" name="Commun. Biol.">
        <title>Genome analysis of Parmales, the sister group of diatoms, reveals the evolutionary specialization of diatoms from phago-mixotrophs to photoautotrophs.</title>
        <authorList>
            <person name="Ban H."/>
            <person name="Sato S."/>
            <person name="Yoshikawa S."/>
            <person name="Yamada K."/>
            <person name="Nakamura Y."/>
            <person name="Ichinomiya M."/>
            <person name="Sato N."/>
            <person name="Blanc-Mathieu R."/>
            <person name="Endo H."/>
            <person name="Kuwata A."/>
            <person name="Ogata H."/>
        </authorList>
    </citation>
    <scope>NUCLEOTIDE SEQUENCE [LARGE SCALE GENOMIC DNA]</scope>
    <source>
        <strain evidence="4">NIES 3701</strain>
    </source>
</reference>
<comment type="caution">
    <text evidence="3">The sequence shown here is derived from an EMBL/GenBank/DDBJ whole genome shotgun (WGS) entry which is preliminary data.</text>
</comment>
<feature type="transmembrane region" description="Helical" evidence="2">
    <location>
        <begin position="608"/>
        <end position="627"/>
    </location>
</feature>
<gene>
    <name evidence="3" type="ORF">TrST_g6907</name>
</gene>
<feature type="transmembrane region" description="Helical" evidence="2">
    <location>
        <begin position="815"/>
        <end position="834"/>
    </location>
</feature>
<feature type="transmembrane region" description="Helical" evidence="2">
    <location>
        <begin position="929"/>
        <end position="949"/>
    </location>
</feature>
<dbReference type="Proteomes" id="UP001165085">
    <property type="component" value="Unassembled WGS sequence"/>
</dbReference>
<feature type="transmembrane region" description="Helical" evidence="2">
    <location>
        <begin position="670"/>
        <end position="687"/>
    </location>
</feature>
<evidence type="ECO:0000313" key="3">
    <source>
        <dbReference type="EMBL" id="GMH86264.1"/>
    </source>
</evidence>
<feature type="transmembrane region" description="Helical" evidence="2">
    <location>
        <begin position="388"/>
        <end position="413"/>
    </location>
</feature>
<sequence length="1142" mass="128129">MPTVELVVKNGDAPEDSSGQGIGNLSRKSPDPQTRRRGSIEFVDNPMVGEERRSKLVSLRDINIERPLLQTPEYVSVFWVMFLVLLELGGLGIALMYFILDEFGDKKTIEYLILTIQPFYVVFQCLITSFCSDPIYASHRAFRLLSFFNLQVITAIRFYAFYDSNKGAISPGVLLTLIVWPFIYNYGVKKAFQLPQKLNDADLLNQHNLTVLPMFAVSTLLSMLYMASESFGCLFDEAHYGVNVTNCQDIIDSNETILMFIVLLVYFKMYMIPHMEETYSLADVMRLNFTSARDQLQLLLTALLGLFALFIFSSSTLKWDKVPCTSNATVSPIKYDIYNEGESEIRGTYITVCIVSIAVVSLTGSLGKKRMQWLRDQLKTTIPGRLSPVYCLILDFGCLVGLGLSSFYVKIAYSATDDDDDDSDEILAHKLRLSSKSYLLVLNACALVRLFANPRSLQRRENFRAAYTLVFLALQILGSYLENAEGVLDTNVKFLIFHIPAVLIVLRSRLMLSKSTPQVIDQHLQNIFGLGMQLVPTLFFLYSAPQTCVMYSGYTYPTEMCVLLLKCDFAAGFHLSCGFLFYICFGWKLENVNFSSILSFREIRVHSLLQIISCAVASVTTFLIYGLRESDEYEHNTFIVTDAGGCGANENENLQEVGILKLDKFLITEWPIVIIGTAWLVVFFFQWQHSSRLEIEATFHRRSVDEQQHESRFYRIMDYVDKKTKFILEALAVKDEQQARVSPFFMFIPGALSFAAVFMSISVAVSNPQTLEDIVMDGSSYVFYYLSWCADLSSALMATVYVYGDLENTNITDLVVSFAIVLFFFTDAYISYSIGETIKAISMTFFGCLCFVCMLIAVIMKKRIISLCSGEIRRRHCTNVMLLAMSQLAPILFISAEYAGCLVRNSSEIQRLTADVVIDKEMHLACLNMYWGTNAILFQLMAWTALYAANSIGIEQGKGERLTISVKSVATMKLPSRWVYAQVLIAGWCFMIAIFLYGVRGASYDTLGGTMRKLLETFHYSIFFGWFAIALLQYFVVYGLRSGAGDDVEEAGDRVTNLSIEEKMKSMSKSTKAIFGVDKSLKSKERKRKSTASISRGGTTVAAAGLGLSNAMLFNDGERSESGGEEGNSNSSGGVGLNPGFI</sequence>
<keyword evidence="2" id="KW-0472">Membrane</keyword>
<feature type="region of interest" description="Disordered" evidence="1">
    <location>
        <begin position="1"/>
        <end position="37"/>
    </location>
</feature>
<keyword evidence="2" id="KW-0812">Transmembrane</keyword>